<reference evidence="2 3" key="1">
    <citation type="submission" date="2006-10" db="EMBL/GenBank/DDBJ databases">
        <title>The Genome Sequence of Batrachochytrium dendrobatidis JEL423.</title>
        <authorList>
            <consortium name="The Broad Institute Genome Sequencing Platform"/>
            <person name="Birren B."/>
            <person name="Lander E."/>
            <person name="Galagan J."/>
            <person name="Cuomo C."/>
            <person name="Devon K."/>
            <person name="Jaffe D."/>
            <person name="Butler J."/>
            <person name="Alvarez P."/>
            <person name="Gnerre S."/>
            <person name="Grabherr M."/>
            <person name="Kleber M."/>
            <person name="Mauceli E."/>
            <person name="Brockman W."/>
            <person name="Young S."/>
            <person name="LaButti K."/>
            <person name="Sykes S."/>
            <person name="DeCaprio D."/>
            <person name="Crawford M."/>
            <person name="Koehrsen M."/>
            <person name="Engels R."/>
            <person name="Montgomery P."/>
            <person name="Pearson M."/>
            <person name="Howarth C."/>
            <person name="Larson L."/>
            <person name="White J."/>
            <person name="O'Leary S."/>
            <person name="Kodira C."/>
            <person name="Zeng Q."/>
            <person name="Yandava C."/>
            <person name="Alvarado L."/>
            <person name="Longcore J."/>
            <person name="James T."/>
        </authorList>
    </citation>
    <scope>NUCLEOTIDE SEQUENCE [LARGE SCALE GENOMIC DNA]</scope>
    <source>
        <strain evidence="2 3">JEL423</strain>
    </source>
</reference>
<accession>A0A177WNL0</accession>
<evidence type="ECO:0000313" key="2">
    <source>
        <dbReference type="EMBL" id="OAJ41254.1"/>
    </source>
</evidence>
<evidence type="ECO:0000256" key="1">
    <source>
        <dbReference type="SAM" id="MobiDB-lite"/>
    </source>
</evidence>
<organism evidence="2 3">
    <name type="scientific">Batrachochytrium dendrobatidis (strain JEL423)</name>
    <dbReference type="NCBI Taxonomy" id="403673"/>
    <lineage>
        <taxon>Eukaryota</taxon>
        <taxon>Fungi</taxon>
        <taxon>Fungi incertae sedis</taxon>
        <taxon>Chytridiomycota</taxon>
        <taxon>Chytridiomycota incertae sedis</taxon>
        <taxon>Chytridiomycetes</taxon>
        <taxon>Rhizophydiales</taxon>
        <taxon>Rhizophydiales incertae sedis</taxon>
        <taxon>Batrachochytrium</taxon>
    </lineage>
</organism>
<sequence>MNKHTIERIDTLVNIHGTPKLCGAAKPETAPATAPGGGGAATTREEAEGGLAGGTTEGTGLIEVMEVTGGSTTDVVGGAVSVVLVVMVRVVAGAGTGAGGGTVLATHIPPTHELPATQTGPGTTLRQIWPGPTGGKAQKLNPEGKTEHA</sequence>
<dbReference type="AlphaFoldDB" id="A0A177WNL0"/>
<reference evidence="2 3" key="2">
    <citation type="submission" date="2016-05" db="EMBL/GenBank/DDBJ databases">
        <title>Lineage-specific infection strategies underlie the spectrum of fungal disease in amphibians.</title>
        <authorList>
            <person name="Cuomo C.A."/>
            <person name="Farrer R.A."/>
            <person name="James T."/>
            <person name="Longcore J."/>
            <person name="Birren B."/>
        </authorList>
    </citation>
    <scope>NUCLEOTIDE SEQUENCE [LARGE SCALE GENOMIC DNA]</scope>
    <source>
        <strain evidence="2 3">JEL423</strain>
    </source>
</reference>
<name>A0A177WNL0_BATDL</name>
<gene>
    <name evidence="2" type="ORF">BDEG_24886</name>
</gene>
<protein>
    <submittedName>
        <fullName evidence="2">Uncharacterized protein</fullName>
    </submittedName>
</protein>
<proteinExistence type="predicted"/>
<dbReference type="Proteomes" id="UP000077115">
    <property type="component" value="Unassembled WGS sequence"/>
</dbReference>
<dbReference type="EMBL" id="DS022305">
    <property type="protein sequence ID" value="OAJ41254.1"/>
    <property type="molecule type" value="Genomic_DNA"/>
</dbReference>
<feature type="region of interest" description="Disordered" evidence="1">
    <location>
        <begin position="24"/>
        <end position="57"/>
    </location>
</feature>
<feature type="region of interest" description="Disordered" evidence="1">
    <location>
        <begin position="129"/>
        <end position="149"/>
    </location>
</feature>
<feature type="compositionally biased region" description="Low complexity" evidence="1">
    <location>
        <begin position="24"/>
        <end position="34"/>
    </location>
</feature>
<dbReference type="VEuPathDB" id="FungiDB:BDEG_24886"/>
<evidence type="ECO:0000313" key="3">
    <source>
        <dbReference type="Proteomes" id="UP000077115"/>
    </source>
</evidence>